<feature type="chain" id="PRO_5030691689" description="alanine--glyoxylate transaminase" evidence="9">
    <location>
        <begin position="16"/>
        <end position="444"/>
    </location>
</feature>
<evidence type="ECO:0000256" key="1">
    <source>
        <dbReference type="ARBA" id="ARBA00001933"/>
    </source>
</evidence>
<sequence>MANIQSFLLIAPILALLTQFLKHPNTPSLVQKHFPQLCASPKGMEILQQFQLSRLCTMQVDPHKQLMIPGPVEVHEDVLSAAGGLSMSHVDPVFVNQFGEALELLRKVFVTESGQPFIVSASGTLGWDMVAVNLVEPGEDVLVLNTGFFGDRFAEALEVYGARTTHVRAPVGKRPSLAAIQAALDEKPYKMVTITHVDTSTGVLMPVEAISKMVKAKNPNTLVVVDGVCSIGGETLLFDAWSVDVAMTASQKALGAPPGLSIMMASQHAMTVFNERKAPIPSYYGSWRKWLPIMKAYEARTPAYFATPAVQLIQALGVSLKQILMQTPDITDRFAKHEAVSDHVKRVVASWGLGMVTATEEAAHTMTGVYLPEGMALAQLLPKISAKGVVVAGGLHPEISTKYFRIGHMGVSVMEEHRAHIDNVLKVVKAALGEAGYTFPQDAL</sequence>
<dbReference type="PANTHER" id="PTHR21152">
    <property type="entry name" value="AMINOTRANSFERASE CLASS V"/>
    <property type="match status" value="1"/>
</dbReference>
<evidence type="ECO:0000259" key="10">
    <source>
        <dbReference type="Pfam" id="PF00266"/>
    </source>
</evidence>
<dbReference type="FunFam" id="3.40.640.10:FF:000027">
    <property type="entry name" value="Serine--pyruvate aminotransferase, mitochondrial"/>
    <property type="match status" value="1"/>
</dbReference>
<dbReference type="InterPro" id="IPR015422">
    <property type="entry name" value="PyrdxlP-dep_Trfase_small"/>
</dbReference>
<dbReference type="GO" id="GO:0008453">
    <property type="term" value="F:alanine-glyoxylate transaminase activity"/>
    <property type="evidence" value="ECO:0007669"/>
    <property type="project" value="UniProtKB-EC"/>
</dbReference>
<gene>
    <name evidence="11" type="ORF">DTER00134_LOCUS22281</name>
</gene>
<dbReference type="EMBL" id="HBIP01036798">
    <property type="protein sequence ID" value="CAE0507205.1"/>
    <property type="molecule type" value="Transcribed_RNA"/>
</dbReference>
<dbReference type="Gene3D" id="3.90.1150.10">
    <property type="entry name" value="Aspartate Aminotransferase, domain 1"/>
    <property type="match status" value="1"/>
</dbReference>
<feature type="signal peptide" evidence="9">
    <location>
        <begin position="1"/>
        <end position="15"/>
    </location>
</feature>
<reference evidence="11" key="1">
    <citation type="submission" date="2021-01" db="EMBL/GenBank/DDBJ databases">
        <authorList>
            <person name="Corre E."/>
            <person name="Pelletier E."/>
            <person name="Niang G."/>
            <person name="Scheremetjew M."/>
            <person name="Finn R."/>
            <person name="Kale V."/>
            <person name="Holt S."/>
            <person name="Cochrane G."/>
            <person name="Meng A."/>
            <person name="Brown T."/>
            <person name="Cohen L."/>
        </authorList>
    </citation>
    <scope>NUCLEOTIDE SEQUENCE</scope>
    <source>
        <strain evidence="11">CCMP1320</strain>
    </source>
</reference>
<dbReference type="InterPro" id="IPR000192">
    <property type="entry name" value="Aminotrans_V_dom"/>
</dbReference>
<dbReference type="FunFam" id="3.90.1150.10:FF:000049">
    <property type="entry name" value="Alanine-glyoxylate aminotransferase 1"/>
    <property type="match status" value="1"/>
</dbReference>
<dbReference type="Pfam" id="PF00266">
    <property type="entry name" value="Aminotran_5"/>
    <property type="match status" value="1"/>
</dbReference>
<dbReference type="GO" id="GO:0005777">
    <property type="term" value="C:peroxisome"/>
    <property type="evidence" value="ECO:0007669"/>
    <property type="project" value="TreeGrafter"/>
</dbReference>
<keyword evidence="6" id="KW-0663">Pyridoxal phosphate</keyword>
<evidence type="ECO:0000256" key="9">
    <source>
        <dbReference type="SAM" id="SignalP"/>
    </source>
</evidence>
<organism evidence="11">
    <name type="scientific">Dunaliella tertiolecta</name>
    <name type="common">Green alga</name>
    <dbReference type="NCBI Taxonomy" id="3047"/>
    <lineage>
        <taxon>Eukaryota</taxon>
        <taxon>Viridiplantae</taxon>
        <taxon>Chlorophyta</taxon>
        <taxon>core chlorophytes</taxon>
        <taxon>Chlorophyceae</taxon>
        <taxon>CS clade</taxon>
        <taxon>Chlamydomonadales</taxon>
        <taxon>Dunaliellaceae</taxon>
        <taxon>Dunaliella</taxon>
    </lineage>
</organism>
<dbReference type="PROSITE" id="PS00595">
    <property type="entry name" value="AA_TRANSFER_CLASS_5"/>
    <property type="match status" value="1"/>
</dbReference>
<evidence type="ECO:0000256" key="7">
    <source>
        <dbReference type="RuleBase" id="RU004075"/>
    </source>
</evidence>
<dbReference type="GO" id="GO:0004760">
    <property type="term" value="F:L-serine-pyruvate transaminase activity"/>
    <property type="evidence" value="ECO:0007669"/>
    <property type="project" value="TreeGrafter"/>
</dbReference>
<evidence type="ECO:0000256" key="4">
    <source>
        <dbReference type="ARBA" id="ARBA00022576"/>
    </source>
</evidence>
<keyword evidence="5" id="KW-0808">Transferase</keyword>
<dbReference type="PANTHER" id="PTHR21152:SF24">
    <property type="entry name" value="ALANINE--GLYOXYLATE AMINOTRANSFERASE 1"/>
    <property type="match status" value="1"/>
</dbReference>
<dbReference type="SUPFAM" id="SSF53383">
    <property type="entry name" value="PLP-dependent transferases"/>
    <property type="match status" value="1"/>
</dbReference>
<name>A0A7S3RA68_DUNTE</name>
<comment type="similarity">
    <text evidence="2 7">Belongs to the class-V pyridoxal-phosphate-dependent aminotransferase family.</text>
</comment>
<evidence type="ECO:0000256" key="8">
    <source>
        <dbReference type="RuleBase" id="RU004504"/>
    </source>
</evidence>
<dbReference type="EC" id="2.6.1.44" evidence="3"/>
<accession>A0A7S3RA68</accession>
<dbReference type="InterPro" id="IPR020578">
    <property type="entry name" value="Aminotrans_V_PyrdxlP_BS"/>
</dbReference>
<dbReference type="InterPro" id="IPR015421">
    <property type="entry name" value="PyrdxlP-dep_Trfase_major"/>
</dbReference>
<comment type="cofactor">
    <cofactor evidence="1 8">
        <name>pyridoxal 5'-phosphate</name>
        <dbReference type="ChEBI" id="CHEBI:597326"/>
    </cofactor>
</comment>
<evidence type="ECO:0000256" key="3">
    <source>
        <dbReference type="ARBA" id="ARBA00013049"/>
    </source>
</evidence>
<dbReference type="InterPro" id="IPR015424">
    <property type="entry name" value="PyrdxlP-dep_Trfase"/>
</dbReference>
<feature type="domain" description="Aminotransferase class V" evidence="10">
    <location>
        <begin position="86"/>
        <end position="398"/>
    </location>
</feature>
<proteinExistence type="inferred from homology"/>
<dbReference type="GO" id="GO:0019265">
    <property type="term" value="P:glycine biosynthetic process, by transamination of glyoxylate"/>
    <property type="evidence" value="ECO:0007669"/>
    <property type="project" value="TreeGrafter"/>
</dbReference>
<keyword evidence="9" id="KW-0732">Signal</keyword>
<evidence type="ECO:0000256" key="6">
    <source>
        <dbReference type="ARBA" id="ARBA00022898"/>
    </source>
</evidence>
<dbReference type="Gene3D" id="3.40.640.10">
    <property type="entry name" value="Type I PLP-dependent aspartate aminotransferase-like (Major domain)"/>
    <property type="match status" value="1"/>
</dbReference>
<evidence type="ECO:0000256" key="2">
    <source>
        <dbReference type="ARBA" id="ARBA00009236"/>
    </source>
</evidence>
<dbReference type="AlphaFoldDB" id="A0A7S3RA68"/>
<keyword evidence="4" id="KW-0032">Aminotransferase</keyword>
<protein>
    <recommendedName>
        <fullName evidence="3">alanine--glyoxylate transaminase</fullName>
        <ecNumber evidence="3">2.6.1.44</ecNumber>
    </recommendedName>
</protein>
<evidence type="ECO:0000313" key="11">
    <source>
        <dbReference type="EMBL" id="CAE0507205.1"/>
    </source>
</evidence>
<evidence type="ECO:0000256" key="5">
    <source>
        <dbReference type="ARBA" id="ARBA00022679"/>
    </source>
</evidence>